<keyword evidence="9" id="KW-1185">Reference proteome</keyword>
<organism evidence="8 9">
    <name type="scientific">Lipingzhangella rawalii</name>
    <dbReference type="NCBI Taxonomy" id="2055835"/>
    <lineage>
        <taxon>Bacteria</taxon>
        <taxon>Bacillati</taxon>
        <taxon>Actinomycetota</taxon>
        <taxon>Actinomycetes</taxon>
        <taxon>Streptosporangiales</taxon>
        <taxon>Nocardiopsidaceae</taxon>
        <taxon>Lipingzhangella</taxon>
    </lineage>
</organism>
<feature type="domain" description="HTH tetR-type" evidence="7">
    <location>
        <begin position="26"/>
        <end position="86"/>
    </location>
</feature>
<dbReference type="InterPro" id="IPR009057">
    <property type="entry name" value="Homeodomain-like_sf"/>
</dbReference>
<evidence type="ECO:0000256" key="4">
    <source>
        <dbReference type="ARBA" id="ARBA00023163"/>
    </source>
</evidence>
<evidence type="ECO:0000256" key="6">
    <source>
        <dbReference type="SAM" id="MobiDB-lite"/>
    </source>
</evidence>
<gene>
    <name evidence="8" type="ORF">RIF23_02105</name>
</gene>
<keyword evidence="4" id="KW-0804">Transcription</keyword>
<dbReference type="Gene3D" id="1.10.357.10">
    <property type="entry name" value="Tetracycline Repressor, domain 2"/>
    <property type="match status" value="1"/>
</dbReference>
<evidence type="ECO:0000256" key="5">
    <source>
        <dbReference type="PROSITE-ProRule" id="PRU00335"/>
    </source>
</evidence>
<keyword evidence="2" id="KW-0805">Transcription regulation</keyword>
<reference evidence="9" key="1">
    <citation type="submission" date="2023-07" db="EMBL/GenBank/DDBJ databases">
        <title>Novel species in the genus Lipingzhangella isolated from Sambhar Salt Lake.</title>
        <authorList>
            <person name="Jiya N."/>
            <person name="Kajale S."/>
            <person name="Sharma A."/>
        </authorList>
    </citation>
    <scope>NUCLEOTIDE SEQUENCE [LARGE SCALE GENOMIC DNA]</scope>
    <source>
        <strain evidence="9">LS1_29</strain>
    </source>
</reference>
<dbReference type="InterPro" id="IPR036271">
    <property type="entry name" value="Tet_transcr_reg_TetR-rel_C_sf"/>
</dbReference>
<dbReference type="PROSITE" id="PS50977">
    <property type="entry name" value="HTH_TETR_2"/>
    <property type="match status" value="1"/>
</dbReference>
<evidence type="ECO:0000256" key="3">
    <source>
        <dbReference type="ARBA" id="ARBA00023125"/>
    </source>
</evidence>
<feature type="region of interest" description="Disordered" evidence="6">
    <location>
        <begin position="1"/>
        <end position="24"/>
    </location>
</feature>
<dbReference type="Pfam" id="PF00440">
    <property type="entry name" value="TetR_N"/>
    <property type="match status" value="1"/>
</dbReference>
<evidence type="ECO:0000259" key="7">
    <source>
        <dbReference type="PROSITE" id="PS50977"/>
    </source>
</evidence>
<dbReference type="PRINTS" id="PR00455">
    <property type="entry name" value="HTHTETR"/>
</dbReference>
<dbReference type="PANTHER" id="PTHR30055">
    <property type="entry name" value="HTH-TYPE TRANSCRIPTIONAL REGULATOR RUTR"/>
    <property type="match status" value="1"/>
</dbReference>
<dbReference type="InterPro" id="IPR050109">
    <property type="entry name" value="HTH-type_TetR-like_transc_reg"/>
</dbReference>
<name>A0ABU2H1B4_9ACTN</name>
<evidence type="ECO:0000313" key="8">
    <source>
        <dbReference type="EMBL" id="MDS1269084.1"/>
    </source>
</evidence>
<dbReference type="RefSeq" id="WP_310910598.1">
    <property type="nucleotide sequence ID" value="NZ_JAVLVT010000001.1"/>
</dbReference>
<dbReference type="EMBL" id="JAVLVT010000001">
    <property type="protein sequence ID" value="MDS1269084.1"/>
    <property type="molecule type" value="Genomic_DNA"/>
</dbReference>
<feature type="DNA-binding region" description="H-T-H motif" evidence="5">
    <location>
        <begin position="49"/>
        <end position="68"/>
    </location>
</feature>
<accession>A0ABU2H1B4</accession>
<evidence type="ECO:0000313" key="9">
    <source>
        <dbReference type="Proteomes" id="UP001250214"/>
    </source>
</evidence>
<protein>
    <submittedName>
        <fullName evidence="8">TetR/AcrR family transcriptional regulator</fullName>
    </submittedName>
</protein>
<comment type="caution">
    <text evidence="8">The sequence shown here is derived from an EMBL/GenBank/DDBJ whole genome shotgun (WGS) entry which is preliminary data.</text>
</comment>
<keyword evidence="1" id="KW-0678">Repressor</keyword>
<dbReference type="InterPro" id="IPR001647">
    <property type="entry name" value="HTH_TetR"/>
</dbReference>
<dbReference type="InterPro" id="IPR039538">
    <property type="entry name" value="BetI_C"/>
</dbReference>
<proteinExistence type="predicted"/>
<keyword evidence="3 5" id="KW-0238">DNA-binding</keyword>
<dbReference type="SUPFAM" id="SSF46689">
    <property type="entry name" value="Homeodomain-like"/>
    <property type="match status" value="1"/>
</dbReference>
<sequence length="220" mass="24198">MTHPNNRNPPSTTAGAPRGRPAGDHTAKRVELLRAATSVIAENGYANASLRAVAQKAGCTTGAVTYYFASRQELVIAVAEHHFDSFDAMLADVRDQTDIRTLVERWLSHTTDDPEFWPVMSQLLVHARYAPTLARVIERRYTHFRTVYTELLATGQEQGTVRDDIPADLLADQLAAMGDGWMIMAPFEPARFSPSRIRALVEAALTLITPPPCPAHGPQP</sequence>
<dbReference type="SUPFAM" id="SSF48498">
    <property type="entry name" value="Tetracyclin repressor-like, C-terminal domain"/>
    <property type="match status" value="1"/>
</dbReference>
<dbReference type="PANTHER" id="PTHR30055:SF234">
    <property type="entry name" value="HTH-TYPE TRANSCRIPTIONAL REGULATOR BETI"/>
    <property type="match status" value="1"/>
</dbReference>
<evidence type="ECO:0000256" key="1">
    <source>
        <dbReference type="ARBA" id="ARBA00022491"/>
    </source>
</evidence>
<dbReference type="Pfam" id="PF13977">
    <property type="entry name" value="TetR_C_6"/>
    <property type="match status" value="1"/>
</dbReference>
<feature type="compositionally biased region" description="Polar residues" evidence="6">
    <location>
        <begin position="1"/>
        <end position="14"/>
    </location>
</feature>
<evidence type="ECO:0000256" key="2">
    <source>
        <dbReference type="ARBA" id="ARBA00023015"/>
    </source>
</evidence>
<dbReference type="Proteomes" id="UP001250214">
    <property type="component" value="Unassembled WGS sequence"/>
</dbReference>